<evidence type="ECO:0000313" key="3">
    <source>
        <dbReference type="Proteomes" id="UP000006729"/>
    </source>
</evidence>
<feature type="compositionally biased region" description="Basic and acidic residues" evidence="1">
    <location>
        <begin position="63"/>
        <end position="72"/>
    </location>
</feature>
<evidence type="ECO:0000256" key="1">
    <source>
        <dbReference type="SAM" id="MobiDB-lite"/>
    </source>
</evidence>
<name>U5GPV7_POPTR</name>
<organism evidence="2 3">
    <name type="scientific">Populus trichocarpa</name>
    <name type="common">Western balsam poplar</name>
    <name type="synonym">Populus balsamifera subsp. trichocarpa</name>
    <dbReference type="NCBI Taxonomy" id="3694"/>
    <lineage>
        <taxon>Eukaryota</taxon>
        <taxon>Viridiplantae</taxon>
        <taxon>Streptophyta</taxon>
        <taxon>Embryophyta</taxon>
        <taxon>Tracheophyta</taxon>
        <taxon>Spermatophyta</taxon>
        <taxon>Magnoliopsida</taxon>
        <taxon>eudicotyledons</taxon>
        <taxon>Gunneridae</taxon>
        <taxon>Pentapetalae</taxon>
        <taxon>rosids</taxon>
        <taxon>fabids</taxon>
        <taxon>Malpighiales</taxon>
        <taxon>Salicaceae</taxon>
        <taxon>Saliceae</taxon>
        <taxon>Populus</taxon>
    </lineage>
</organism>
<dbReference type="AlphaFoldDB" id="U5GPV7"/>
<sequence>MPKPGPTIPCRTTTNDGEEEKPIQGPQCQTEQPQMMEEKRGPESPRNRAPGEGEEEDINGPAEEEKKRKERR</sequence>
<dbReference type="HOGENOM" id="CLU_2726891_0_0_1"/>
<gene>
    <name evidence="2" type="ORF">POPTR_001G160000</name>
</gene>
<dbReference type="EMBL" id="CM009290">
    <property type="protein sequence ID" value="PNT54827.1"/>
    <property type="molecule type" value="Genomic_DNA"/>
</dbReference>
<feature type="compositionally biased region" description="Basic and acidic residues" evidence="1">
    <location>
        <begin position="36"/>
        <end position="51"/>
    </location>
</feature>
<proteinExistence type="predicted"/>
<reference evidence="2 3" key="1">
    <citation type="journal article" date="2006" name="Science">
        <title>The genome of black cottonwood, Populus trichocarpa (Torr. &amp; Gray).</title>
        <authorList>
            <person name="Tuskan G.A."/>
            <person name="Difazio S."/>
            <person name="Jansson S."/>
            <person name="Bohlmann J."/>
            <person name="Grigoriev I."/>
            <person name="Hellsten U."/>
            <person name="Putnam N."/>
            <person name="Ralph S."/>
            <person name="Rombauts S."/>
            <person name="Salamov A."/>
            <person name="Schein J."/>
            <person name="Sterck L."/>
            <person name="Aerts A."/>
            <person name="Bhalerao R.R."/>
            <person name="Bhalerao R.P."/>
            <person name="Blaudez D."/>
            <person name="Boerjan W."/>
            <person name="Brun A."/>
            <person name="Brunner A."/>
            <person name="Busov V."/>
            <person name="Campbell M."/>
            <person name="Carlson J."/>
            <person name="Chalot M."/>
            <person name="Chapman J."/>
            <person name="Chen G.L."/>
            <person name="Cooper D."/>
            <person name="Coutinho P.M."/>
            <person name="Couturier J."/>
            <person name="Covert S."/>
            <person name="Cronk Q."/>
            <person name="Cunningham R."/>
            <person name="Davis J."/>
            <person name="Degroeve S."/>
            <person name="Dejardin A."/>
            <person name="Depamphilis C."/>
            <person name="Detter J."/>
            <person name="Dirks B."/>
            <person name="Dubchak I."/>
            <person name="Duplessis S."/>
            <person name="Ehlting J."/>
            <person name="Ellis B."/>
            <person name="Gendler K."/>
            <person name="Goodstein D."/>
            <person name="Gribskov M."/>
            <person name="Grimwood J."/>
            <person name="Groover A."/>
            <person name="Gunter L."/>
            <person name="Hamberger B."/>
            <person name="Heinze B."/>
            <person name="Helariutta Y."/>
            <person name="Henrissat B."/>
            <person name="Holligan D."/>
            <person name="Holt R."/>
            <person name="Huang W."/>
            <person name="Islam-Faridi N."/>
            <person name="Jones S."/>
            <person name="Jones-Rhoades M."/>
            <person name="Jorgensen R."/>
            <person name="Joshi C."/>
            <person name="Kangasjarvi J."/>
            <person name="Karlsson J."/>
            <person name="Kelleher C."/>
            <person name="Kirkpatrick R."/>
            <person name="Kirst M."/>
            <person name="Kohler A."/>
            <person name="Kalluri U."/>
            <person name="Larimer F."/>
            <person name="Leebens-Mack J."/>
            <person name="Leple J.C."/>
            <person name="Locascio P."/>
            <person name="Lou Y."/>
            <person name="Lucas S."/>
            <person name="Martin F."/>
            <person name="Montanini B."/>
            <person name="Napoli C."/>
            <person name="Nelson D.R."/>
            <person name="Nelson C."/>
            <person name="Nieminen K."/>
            <person name="Nilsson O."/>
            <person name="Pereda V."/>
            <person name="Peter G."/>
            <person name="Philippe R."/>
            <person name="Pilate G."/>
            <person name="Poliakov A."/>
            <person name="Razumovskaya J."/>
            <person name="Richardson P."/>
            <person name="Rinaldi C."/>
            <person name="Ritland K."/>
            <person name="Rouze P."/>
            <person name="Ryaboy D."/>
            <person name="Schmutz J."/>
            <person name="Schrader J."/>
            <person name="Segerman B."/>
            <person name="Shin H."/>
            <person name="Siddiqui A."/>
            <person name="Sterky F."/>
            <person name="Terry A."/>
            <person name="Tsai C.J."/>
            <person name="Uberbacher E."/>
            <person name="Unneberg P."/>
            <person name="Vahala J."/>
            <person name="Wall K."/>
            <person name="Wessler S."/>
            <person name="Yang G."/>
            <person name="Yin T."/>
            <person name="Douglas C."/>
            <person name="Marra M."/>
            <person name="Sandberg G."/>
            <person name="Van de Peer Y."/>
            <person name="Rokhsar D."/>
        </authorList>
    </citation>
    <scope>NUCLEOTIDE SEQUENCE [LARGE SCALE GENOMIC DNA]</scope>
    <source>
        <strain evidence="3">cv. Nisqually</strain>
    </source>
</reference>
<protein>
    <submittedName>
        <fullName evidence="2">Uncharacterized protein</fullName>
    </submittedName>
</protein>
<dbReference type="Proteomes" id="UP000006729">
    <property type="component" value="Chromosome 1"/>
</dbReference>
<accession>U5GPV7</accession>
<keyword evidence="3" id="KW-1185">Reference proteome</keyword>
<evidence type="ECO:0000313" key="2">
    <source>
        <dbReference type="EMBL" id="PNT54827.1"/>
    </source>
</evidence>
<feature type="region of interest" description="Disordered" evidence="1">
    <location>
        <begin position="1"/>
        <end position="72"/>
    </location>
</feature>
<dbReference type="InParanoid" id="U5GPV7"/>